<evidence type="ECO:0000259" key="11">
    <source>
        <dbReference type="Pfam" id="PF14683"/>
    </source>
</evidence>
<dbReference type="InterPro" id="IPR029413">
    <property type="entry name" value="RG-lyase_II"/>
</dbReference>
<reference evidence="13 14" key="1">
    <citation type="submission" date="2019-07" db="EMBL/GenBank/DDBJ databases">
        <title>Finished genome of Venturia effusa.</title>
        <authorList>
            <person name="Young C.A."/>
            <person name="Cox M.P."/>
            <person name="Ganley A.R.D."/>
            <person name="David W.J."/>
        </authorList>
    </citation>
    <scope>NUCLEOTIDE SEQUENCE [LARGE SCALE GENOMIC DNA]</scope>
    <source>
        <strain evidence="14">albino</strain>
    </source>
</reference>
<dbReference type="InterPro" id="IPR008979">
    <property type="entry name" value="Galactose-bd-like_sf"/>
</dbReference>
<dbReference type="EMBL" id="CP042188">
    <property type="protein sequence ID" value="QDS70498.1"/>
    <property type="molecule type" value="Genomic_DNA"/>
</dbReference>
<dbReference type="GO" id="GO:0102210">
    <property type="term" value="F:rhamnogalacturonan endolyase activity"/>
    <property type="evidence" value="ECO:0007669"/>
    <property type="project" value="UniProtKB-EC"/>
</dbReference>
<evidence type="ECO:0000256" key="10">
    <source>
        <dbReference type="SAM" id="SignalP"/>
    </source>
</evidence>
<dbReference type="Proteomes" id="UP000316270">
    <property type="component" value="Chromosome 4"/>
</dbReference>
<feature type="domain" description="Rhamnogalacturonan lyase" evidence="12">
    <location>
        <begin position="315"/>
        <end position="374"/>
    </location>
</feature>
<evidence type="ECO:0000256" key="7">
    <source>
        <dbReference type="ARBA" id="ARBA00023239"/>
    </source>
</evidence>
<dbReference type="GO" id="GO:0000272">
    <property type="term" value="P:polysaccharide catabolic process"/>
    <property type="evidence" value="ECO:0007669"/>
    <property type="project" value="UniProtKB-KW"/>
</dbReference>
<dbReference type="Gene3D" id="2.60.40.1120">
    <property type="entry name" value="Carboxypeptidase-like, regulatory domain"/>
    <property type="match status" value="1"/>
</dbReference>
<accession>A0A517L4G4</accession>
<protein>
    <recommendedName>
        <fullName evidence="4">rhamnogalacturonan endolyase</fullName>
        <ecNumber evidence="4">4.2.2.23</ecNumber>
    </recommendedName>
</protein>
<keyword evidence="6 10" id="KW-0732">Signal</keyword>
<sequence length="577" mass="63709">MLFLILLSLGAVSVAAAGQPFLITVGNNTHIIGNDIWNVTIGTTWGTKLFYKDVDLVGKAKGHYVSFRNLMRWSHAAPYILSSTPEYTDIVFSAVQGDFHWVLSPNLAGAYQYLVNRALPRLEELRTLWRLDNQTFTHVHTNERDEALPPWSEYSAPNVTKVQDETWRRPDGTYITKYDLTTFLPNVEGDLSFWGVRGHLGGSGSGVGSWYIHGGKDYLPGDHLKQELLLHRDANSGDTAQLNMLHGKHFQALGNESIAVGKVFGPWLWYLNDGSPEDAAARAKAENAAWPYAWLTNNTAYHLRGSISGRFVLSDGRPASGAAVFLGDNHPTNSTLDQGSNYHYRTYADAEGRFSISNVREGTWNVQAWPNGGSIGDVTTVFSRNDVITKAQQNVDLGTLAWTTQARKKIWQIGGIDRKATGFAQSGPPHRHAMIDHCPANLTYTIGKSETKDWCFAQGAIGKWSVLFDAETAVATTTAKLPATILSVSLAGYSSRSSTPFQISLNGVSLGQLAPPHTRSDPCVYRSGTLAGEWRYYEYRIQAGVVRKTGNQLDFSVVERPGKWSGVMWDSILMEFA</sequence>
<dbReference type="SUPFAM" id="SSF49452">
    <property type="entry name" value="Starch-binding domain-like"/>
    <property type="match status" value="1"/>
</dbReference>
<dbReference type="Gene3D" id="2.60.120.260">
    <property type="entry name" value="Galactose-binding domain-like"/>
    <property type="match status" value="1"/>
</dbReference>
<dbReference type="EC" id="4.2.2.23" evidence="4"/>
<evidence type="ECO:0000256" key="4">
    <source>
        <dbReference type="ARBA" id="ARBA00012437"/>
    </source>
</evidence>
<comment type="catalytic activity">
    <reaction evidence="1">
        <text>Endotype eliminative cleavage of L-alpha-rhamnopyranosyl-(1-&gt;4)-alpha-D-galactopyranosyluronic acid bonds of rhamnogalacturonan I domains in ramified hairy regions of pectin leaving L-rhamnopyranose at the reducing end and 4-deoxy-4,5-unsaturated D-galactopyranosyluronic acid at the non-reducing end.</text>
        <dbReference type="EC" id="4.2.2.23"/>
    </reaction>
</comment>
<proteinExistence type="inferred from homology"/>
<evidence type="ECO:0000256" key="5">
    <source>
        <dbReference type="ARBA" id="ARBA00022525"/>
    </source>
</evidence>
<dbReference type="GO" id="GO:0030246">
    <property type="term" value="F:carbohydrate binding"/>
    <property type="evidence" value="ECO:0007669"/>
    <property type="project" value="InterPro"/>
</dbReference>
<evidence type="ECO:0000256" key="6">
    <source>
        <dbReference type="ARBA" id="ARBA00022729"/>
    </source>
</evidence>
<dbReference type="AlphaFoldDB" id="A0A517L4G4"/>
<evidence type="ECO:0000256" key="9">
    <source>
        <dbReference type="ARBA" id="ARBA00023326"/>
    </source>
</evidence>
<dbReference type="Gene3D" id="2.70.98.10">
    <property type="match status" value="1"/>
</dbReference>
<organism evidence="13 14">
    <name type="scientific">Venturia effusa</name>
    <dbReference type="NCBI Taxonomy" id="50376"/>
    <lineage>
        <taxon>Eukaryota</taxon>
        <taxon>Fungi</taxon>
        <taxon>Dikarya</taxon>
        <taxon>Ascomycota</taxon>
        <taxon>Pezizomycotina</taxon>
        <taxon>Dothideomycetes</taxon>
        <taxon>Pleosporomycetidae</taxon>
        <taxon>Venturiales</taxon>
        <taxon>Venturiaceae</taxon>
        <taxon>Venturia</taxon>
    </lineage>
</organism>
<dbReference type="GO" id="GO:0005576">
    <property type="term" value="C:extracellular region"/>
    <property type="evidence" value="ECO:0007669"/>
    <property type="project" value="UniProtKB-SubCell"/>
</dbReference>
<dbReference type="OrthoDB" id="1179585at2759"/>
<name>A0A517L4G4_9PEZI</name>
<gene>
    <name evidence="13" type="ORF">FKW77_010159</name>
</gene>
<dbReference type="CDD" id="cd10316">
    <property type="entry name" value="RGL4_M"/>
    <property type="match status" value="1"/>
</dbReference>
<keyword evidence="5" id="KW-0964">Secreted</keyword>
<dbReference type="InterPro" id="IPR011013">
    <property type="entry name" value="Gal_mutarotase_sf_dom"/>
</dbReference>
<feature type="signal peptide" evidence="10">
    <location>
        <begin position="1"/>
        <end position="17"/>
    </location>
</feature>
<evidence type="ECO:0000313" key="13">
    <source>
        <dbReference type="EMBL" id="QDS70498.1"/>
    </source>
</evidence>
<feature type="chain" id="PRO_5021955726" description="rhamnogalacturonan endolyase" evidence="10">
    <location>
        <begin position="18"/>
        <end position="577"/>
    </location>
</feature>
<feature type="domain" description="Rhamnogalacturonan lyase" evidence="11">
    <location>
        <begin position="410"/>
        <end position="572"/>
    </location>
</feature>
<evidence type="ECO:0000256" key="1">
    <source>
        <dbReference type="ARBA" id="ARBA00001324"/>
    </source>
</evidence>
<evidence type="ECO:0000259" key="12">
    <source>
        <dbReference type="Pfam" id="PF14686"/>
    </source>
</evidence>
<keyword evidence="7" id="KW-0456">Lyase</keyword>
<dbReference type="Pfam" id="PF14683">
    <property type="entry name" value="CBM-like"/>
    <property type="match status" value="1"/>
</dbReference>
<dbReference type="InterPro" id="IPR051850">
    <property type="entry name" value="Polysacch_Lyase_4"/>
</dbReference>
<keyword evidence="9" id="KW-0624">Polysaccharide degradation</keyword>
<dbReference type="STRING" id="50376.A0A517L4G4"/>
<keyword evidence="14" id="KW-1185">Reference proteome</keyword>
<dbReference type="InterPro" id="IPR013784">
    <property type="entry name" value="Carb-bd-like_fold"/>
</dbReference>
<evidence type="ECO:0000256" key="2">
    <source>
        <dbReference type="ARBA" id="ARBA00004613"/>
    </source>
</evidence>
<dbReference type="SUPFAM" id="SSF74650">
    <property type="entry name" value="Galactose mutarotase-like"/>
    <property type="match status" value="1"/>
</dbReference>
<dbReference type="InterPro" id="IPR029411">
    <property type="entry name" value="RG-lyase_III"/>
</dbReference>
<evidence type="ECO:0000313" key="14">
    <source>
        <dbReference type="Proteomes" id="UP000316270"/>
    </source>
</evidence>
<keyword evidence="8" id="KW-0119">Carbohydrate metabolism</keyword>
<dbReference type="Pfam" id="PF14686">
    <property type="entry name" value="fn3_3"/>
    <property type="match status" value="1"/>
</dbReference>
<dbReference type="InterPro" id="IPR014718">
    <property type="entry name" value="GH-type_carb-bd"/>
</dbReference>
<evidence type="ECO:0000256" key="8">
    <source>
        <dbReference type="ARBA" id="ARBA00023277"/>
    </source>
</evidence>
<evidence type="ECO:0000256" key="3">
    <source>
        <dbReference type="ARBA" id="ARBA00010418"/>
    </source>
</evidence>
<dbReference type="PANTHER" id="PTHR32018:SF1">
    <property type="entry name" value="RHAMNOGALACTURONAN ENDOLYASE"/>
    <property type="match status" value="1"/>
</dbReference>
<dbReference type="SUPFAM" id="SSF49785">
    <property type="entry name" value="Galactose-binding domain-like"/>
    <property type="match status" value="1"/>
</dbReference>
<comment type="subcellular location">
    <subcellularLocation>
        <location evidence="2">Secreted</location>
    </subcellularLocation>
</comment>
<dbReference type="PANTHER" id="PTHR32018">
    <property type="entry name" value="RHAMNOGALACTURONATE LYASE FAMILY PROTEIN"/>
    <property type="match status" value="1"/>
</dbReference>
<comment type="similarity">
    <text evidence="3">Belongs to the polysaccharide lyase 4 family.</text>
</comment>